<protein>
    <submittedName>
        <fullName evidence="1">Uncharacterized protein</fullName>
    </submittedName>
</protein>
<organism evidence="1 2">
    <name type="scientific">Deinococcus malanensis</name>
    <dbReference type="NCBI Taxonomy" id="1706855"/>
    <lineage>
        <taxon>Bacteria</taxon>
        <taxon>Thermotogati</taxon>
        <taxon>Deinococcota</taxon>
        <taxon>Deinococci</taxon>
        <taxon>Deinococcales</taxon>
        <taxon>Deinococcaceae</taxon>
        <taxon>Deinococcus</taxon>
    </lineage>
</organism>
<reference evidence="2" key="1">
    <citation type="journal article" date="2019" name="Int. J. Syst. Evol. Microbiol.">
        <title>The Global Catalogue of Microorganisms (GCM) 10K type strain sequencing project: providing services to taxonomists for standard genome sequencing and annotation.</title>
        <authorList>
            <consortium name="The Broad Institute Genomics Platform"/>
            <consortium name="The Broad Institute Genome Sequencing Center for Infectious Disease"/>
            <person name="Wu L."/>
            <person name="Ma J."/>
        </authorList>
    </citation>
    <scope>NUCLEOTIDE SEQUENCE [LARGE SCALE GENOMIC DNA]</scope>
    <source>
        <strain evidence="2">JCM 30331</strain>
    </source>
</reference>
<dbReference type="EMBL" id="BMPP01000031">
    <property type="protein sequence ID" value="GGK42199.1"/>
    <property type="molecule type" value="Genomic_DNA"/>
</dbReference>
<dbReference type="Proteomes" id="UP000647587">
    <property type="component" value="Unassembled WGS sequence"/>
</dbReference>
<sequence length="120" mass="12895">MSSFISTLLGMLLTWTGVTNAGGSGRPLFPAETIRPQQVGPYPLQFTIDARRQGANIIFTTTFKHVGAKRLKLTLGPTPDSNVLVYDNQGGPVWSCLDSILLMSQRFVLDPGSAPDTSGN</sequence>
<keyword evidence="2" id="KW-1185">Reference proteome</keyword>
<name>A0ABQ2F5L8_9DEIO</name>
<evidence type="ECO:0000313" key="1">
    <source>
        <dbReference type="EMBL" id="GGK42199.1"/>
    </source>
</evidence>
<gene>
    <name evidence="1" type="ORF">GCM10008955_39940</name>
</gene>
<evidence type="ECO:0000313" key="2">
    <source>
        <dbReference type="Proteomes" id="UP000647587"/>
    </source>
</evidence>
<proteinExistence type="predicted"/>
<comment type="caution">
    <text evidence="1">The sequence shown here is derived from an EMBL/GenBank/DDBJ whole genome shotgun (WGS) entry which is preliminary data.</text>
</comment>
<accession>A0ABQ2F5L8</accession>